<dbReference type="EMBL" id="RXFT01000003">
    <property type="protein sequence ID" value="RUR67494.1"/>
    <property type="molecule type" value="Genomic_DNA"/>
</dbReference>
<reference evidence="1 2" key="1">
    <citation type="submission" date="2018-12" db="EMBL/GenBank/DDBJ databases">
        <title>The genome sequences of Variovorax guangxiensis DSM 27352.</title>
        <authorList>
            <person name="Gao J."/>
            <person name="Sun J."/>
        </authorList>
    </citation>
    <scope>NUCLEOTIDE SEQUENCE [LARGE SCALE GENOMIC DNA]</scope>
    <source>
        <strain evidence="1 2">DSM 27352</strain>
    </source>
</reference>
<evidence type="ECO:0008006" key="3">
    <source>
        <dbReference type="Google" id="ProtNLM"/>
    </source>
</evidence>
<dbReference type="AlphaFoldDB" id="A0A3S0XDS5"/>
<protein>
    <recommendedName>
        <fullName evidence="3">Rap1a immunity protein domain-containing protein</fullName>
    </recommendedName>
</protein>
<dbReference type="RefSeq" id="WP_126021636.1">
    <property type="nucleotide sequence ID" value="NZ_RXFT01000003.1"/>
</dbReference>
<gene>
    <name evidence="1" type="ORF">EJP67_10510</name>
</gene>
<comment type="caution">
    <text evidence="1">The sequence shown here is derived from an EMBL/GenBank/DDBJ whole genome shotgun (WGS) entry which is preliminary data.</text>
</comment>
<evidence type="ECO:0000313" key="1">
    <source>
        <dbReference type="EMBL" id="RUR67494.1"/>
    </source>
</evidence>
<dbReference type="OrthoDB" id="7596352at2"/>
<proteinExistence type="predicted"/>
<name>A0A3S0XDS5_9BURK</name>
<dbReference type="Proteomes" id="UP000281118">
    <property type="component" value="Unassembled WGS sequence"/>
</dbReference>
<accession>A0A3S0XDS5</accession>
<sequence length="128" mass="14138">MPVLAVSRDLPQPIAPDKSATLTVADFLRGLEVLSKIGPVLAEQDPDYVAVRRGLIRIGESYRVDYENAKNAGKTLDSCPVGGVKMTTDTLVPFLLRLPPEQRSMSMDRAFRLHMRELYPCPAKGETP</sequence>
<organism evidence="1 2">
    <name type="scientific">Variovorax guangxiensis</name>
    <dbReference type="NCBI Taxonomy" id="1775474"/>
    <lineage>
        <taxon>Bacteria</taxon>
        <taxon>Pseudomonadati</taxon>
        <taxon>Pseudomonadota</taxon>
        <taxon>Betaproteobacteria</taxon>
        <taxon>Burkholderiales</taxon>
        <taxon>Comamonadaceae</taxon>
        <taxon>Variovorax</taxon>
    </lineage>
</organism>
<evidence type="ECO:0000313" key="2">
    <source>
        <dbReference type="Proteomes" id="UP000281118"/>
    </source>
</evidence>